<gene>
    <name evidence="2" type="ORF">F2Q70_00015505</name>
</gene>
<dbReference type="EMBL" id="QGKY02001250">
    <property type="protein sequence ID" value="KAF2561321.1"/>
    <property type="molecule type" value="Genomic_DNA"/>
</dbReference>
<protein>
    <submittedName>
        <fullName evidence="2">Uncharacterized protein</fullName>
    </submittedName>
</protein>
<comment type="caution">
    <text evidence="2">The sequence shown here is derived from an EMBL/GenBank/DDBJ whole genome shotgun (WGS) entry which is preliminary data.</text>
</comment>
<accession>A0A8S9HQC7</accession>
<evidence type="ECO:0000256" key="1">
    <source>
        <dbReference type="SAM" id="MobiDB-lite"/>
    </source>
</evidence>
<feature type="compositionally biased region" description="Polar residues" evidence="1">
    <location>
        <begin position="82"/>
        <end position="95"/>
    </location>
</feature>
<feature type="compositionally biased region" description="Basic and acidic residues" evidence="1">
    <location>
        <begin position="96"/>
        <end position="119"/>
    </location>
</feature>
<organism evidence="2">
    <name type="scientific">Brassica cretica</name>
    <name type="common">Mustard</name>
    <dbReference type="NCBI Taxonomy" id="69181"/>
    <lineage>
        <taxon>Eukaryota</taxon>
        <taxon>Viridiplantae</taxon>
        <taxon>Streptophyta</taxon>
        <taxon>Embryophyta</taxon>
        <taxon>Tracheophyta</taxon>
        <taxon>Spermatophyta</taxon>
        <taxon>Magnoliopsida</taxon>
        <taxon>eudicotyledons</taxon>
        <taxon>Gunneridae</taxon>
        <taxon>Pentapetalae</taxon>
        <taxon>rosids</taxon>
        <taxon>malvids</taxon>
        <taxon>Brassicales</taxon>
        <taxon>Brassicaceae</taxon>
        <taxon>Brassiceae</taxon>
        <taxon>Brassica</taxon>
    </lineage>
</organism>
<feature type="region of interest" description="Disordered" evidence="1">
    <location>
        <begin position="70"/>
        <end position="138"/>
    </location>
</feature>
<reference evidence="2" key="1">
    <citation type="submission" date="2019-12" db="EMBL/GenBank/DDBJ databases">
        <title>Genome sequencing and annotation of Brassica cretica.</title>
        <authorList>
            <person name="Studholme D.J."/>
            <person name="Sarris P.F."/>
        </authorList>
    </citation>
    <scope>NUCLEOTIDE SEQUENCE</scope>
    <source>
        <strain evidence="2">PFS-102/07</strain>
        <tissue evidence="2">Leaf</tissue>
    </source>
</reference>
<proteinExistence type="predicted"/>
<sequence>MSSRTGNSNHPCGLVEVANIERIIGVASNPDLRPRGLPDEPRAAKPKSLTRSKKNLLDKVAGEKLEVATARSKRRPLVSLPSPGTTQIYSINPDLNQERISELHLRRHREDHGDDDEKRRKQGAPATAKGHGSHRSGE</sequence>
<feature type="region of interest" description="Disordered" evidence="1">
    <location>
        <begin position="28"/>
        <end position="57"/>
    </location>
</feature>
<name>A0A8S9HQC7_BRACR</name>
<feature type="compositionally biased region" description="Basic and acidic residues" evidence="1">
    <location>
        <begin position="32"/>
        <end position="43"/>
    </location>
</feature>
<dbReference type="AlphaFoldDB" id="A0A8S9HQC7"/>
<feature type="compositionally biased region" description="Basic residues" evidence="1">
    <location>
        <begin position="44"/>
        <end position="54"/>
    </location>
</feature>
<evidence type="ECO:0000313" key="2">
    <source>
        <dbReference type="EMBL" id="KAF2561321.1"/>
    </source>
</evidence>